<evidence type="ECO:0000313" key="4">
    <source>
        <dbReference type="EMBL" id="NKE19472.1"/>
    </source>
</evidence>
<name>A0A9X9WPV2_9PROT</name>
<keyword evidence="2" id="KW-0732">Signal</keyword>
<feature type="chain" id="PRO_5040956360" description="Lipoprotein" evidence="2">
    <location>
        <begin position="23"/>
        <end position="99"/>
    </location>
</feature>
<dbReference type="Proteomes" id="UP001138708">
    <property type="component" value="Unassembled WGS sequence"/>
</dbReference>
<dbReference type="Proteomes" id="UP000746741">
    <property type="component" value="Unassembled WGS sequence"/>
</dbReference>
<comment type="caution">
    <text evidence="3">The sequence shown here is derived from an EMBL/GenBank/DDBJ whole genome shotgun (WGS) entry which is preliminary data.</text>
</comment>
<dbReference type="EMBL" id="JAAVUP010000010">
    <property type="protein sequence ID" value="NKE19472.1"/>
    <property type="molecule type" value="Genomic_DNA"/>
</dbReference>
<evidence type="ECO:0000256" key="2">
    <source>
        <dbReference type="SAM" id="SignalP"/>
    </source>
</evidence>
<keyword evidence="1" id="KW-0812">Transmembrane</keyword>
<organism evidence="3 6">
    <name type="scientific">Neoroseomonas oryzicola</name>
    <dbReference type="NCBI Taxonomy" id="535904"/>
    <lineage>
        <taxon>Bacteria</taxon>
        <taxon>Pseudomonadati</taxon>
        <taxon>Pseudomonadota</taxon>
        <taxon>Alphaproteobacteria</taxon>
        <taxon>Acetobacterales</taxon>
        <taxon>Acetobacteraceae</taxon>
        <taxon>Neoroseomonas</taxon>
    </lineage>
</organism>
<reference evidence="4 5" key="2">
    <citation type="submission" date="2020-02" db="EMBL/GenBank/DDBJ databases">
        <authorList>
            <person name="Sun Q."/>
            <person name="Inoue M."/>
        </authorList>
    </citation>
    <scope>NUCLEOTIDE SEQUENCE [LARGE SCALE GENOMIC DNA]</scope>
    <source>
        <strain evidence="4 5">KCTC 22478</strain>
    </source>
</reference>
<protein>
    <recommendedName>
        <fullName evidence="7">Lipoprotein</fullName>
    </recommendedName>
</protein>
<feature type="transmembrane region" description="Helical" evidence="1">
    <location>
        <begin position="54"/>
        <end position="77"/>
    </location>
</feature>
<gene>
    <name evidence="4" type="ORF">GWK15_21125</name>
    <name evidence="3" type="ORF">GXW75_24115</name>
</gene>
<proteinExistence type="predicted"/>
<evidence type="ECO:0000313" key="5">
    <source>
        <dbReference type="Proteomes" id="UP000746741"/>
    </source>
</evidence>
<dbReference type="EMBL" id="JAAEDK010000096">
    <property type="protein sequence ID" value="MBR0662362.1"/>
    <property type="molecule type" value="Genomic_DNA"/>
</dbReference>
<evidence type="ECO:0008006" key="7">
    <source>
        <dbReference type="Google" id="ProtNLM"/>
    </source>
</evidence>
<keyword evidence="1" id="KW-0472">Membrane</keyword>
<evidence type="ECO:0000256" key="1">
    <source>
        <dbReference type="SAM" id="Phobius"/>
    </source>
</evidence>
<keyword evidence="1" id="KW-1133">Transmembrane helix</keyword>
<reference evidence="3" key="3">
    <citation type="journal article" date="2021" name="Syst. Appl. Microbiol.">
        <title>Roseomonas hellenica sp. nov., isolated from roots of wild-growing Alkanna tinctoria.</title>
        <authorList>
            <person name="Rat A."/>
            <person name="Naranjo H.D."/>
            <person name="Lebbe L."/>
            <person name="Cnockaert M."/>
            <person name="Krigas N."/>
            <person name="Grigoriadou K."/>
            <person name="Maloupa E."/>
            <person name="Willems A."/>
        </authorList>
    </citation>
    <scope>NUCLEOTIDE SEQUENCE</scope>
    <source>
        <strain evidence="3">LMG 31161</strain>
    </source>
</reference>
<dbReference type="AlphaFoldDB" id="A0A9X9WPV2"/>
<evidence type="ECO:0000313" key="6">
    <source>
        <dbReference type="Proteomes" id="UP001138708"/>
    </source>
</evidence>
<dbReference type="RefSeq" id="WP_168043378.1">
    <property type="nucleotide sequence ID" value="NZ_JAAEDK010000096.1"/>
</dbReference>
<reference evidence="3" key="1">
    <citation type="submission" date="2020-01" db="EMBL/GenBank/DDBJ databases">
        <authorList>
            <person name="Rat A."/>
        </authorList>
    </citation>
    <scope>NUCLEOTIDE SEQUENCE</scope>
    <source>
        <strain evidence="3">LMG 31161</strain>
    </source>
</reference>
<evidence type="ECO:0000313" key="3">
    <source>
        <dbReference type="EMBL" id="MBR0662362.1"/>
    </source>
</evidence>
<feature type="signal peptide" evidence="2">
    <location>
        <begin position="1"/>
        <end position="22"/>
    </location>
</feature>
<keyword evidence="5" id="KW-1185">Reference proteome</keyword>
<dbReference type="PROSITE" id="PS51257">
    <property type="entry name" value="PROKAR_LIPOPROTEIN"/>
    <property type="match status" value="1"/>
</dbReference>
<sequence length="99" mass="10076">MTANRITAVAAALAMLAGCATADDYRSACQAEHPDTGGVENCAQQRADRANTQAVVLTVVGVVVIGAIAAAAAGAGGSSKNDYEWIRCYPLGCPPQNPR</sequence>
<accession>A0A9X9WPV2</accession>